<sequence>MLTLAGRADREDLGYQALLGVINIGVGSRFHDRALEALRVAATRATGRVGDTARDYLETLP</sequence>
<comment type="caution">
    <text evidence="1">The sequence shown here is derived from an EMBL/GenBank/DDBJ whole genome shotgun (WGS) entry which is preliminary data.</text>
</comment>
<dbReference type="Proteomes" id="UP000331127">
    <property type="component" value="Unassembled WGS sequence"/>
</dbReference>
<evidence type="ECO:0000313" key="1">
    <source>
        <dbReference type="EMBL" id="GES15957.1"/>
    </source>
</evidence>
<reference evidence="1 2" key="1">
    <citation type="submission" date="2019-10" db="EMBL/GenBank/DDBJ databases">
        <title>Whole genome shotgun sequence of Acrocarpospora macrocephala NBRC 16266.</title>
        <authorList>
            <person name="Ichikawa N."/>
            <person name="Kimura A."/>
            <person name="Kitahashi Y."/>
            <person name="Komaki H."/>
            <person name="Oguchi A."/>
        </authorList>
    </citation>
    <scope>NUCLEOTIDE SEQUENCE [LARGE SCALE GENOMIC DNA]</scope>
    <source>
        <strain evidence="1 2">NBRC 16266</strain>
    </source>
</reference>
<dbReference type="RefSeq" id="WP_170323018.1">
    <property type="nucleotide sequence ID" value="NZ_BAAAHL010000035.1"/>
</dbReference>
<proteinExistence type="predicted"/>
<dbReference type="EMBL" id="BLAE01000087">
    <property type="protein sequence ID" value="GES15957.1"/>
    <property type="molecule type" value="Genomic_DNA"/>
</dbReference>
<name>A0A5M3X2I7_9ACTN</name>
<protein>
    <submittedName>
        <fullName evidence="1">Uncharacterized protein</fullName>
    </submittedName>
</protein>
<gene>
    <name evidence="1" type="ORF">Amac_095550</name>
</gene>
<keyword evidence="2" id="KW-1185">Reference proteome</keyword>
<dbReference type="AlphaFoldDB" id="A0A5M3X2I7"/>
<organism evidence="1 2">
    <name type="scientific">Acrocarpospora macrocephala</name>
    <dbReference type="NCBI Taxonomy" id="150177"/>
    <lineage>
        <taxon>Bacteria</taxon>
        <taxon>Bacillati</taxon>
        <taxon>Actinomycetota</taxon>
        <taxon>Actinomycetes</taxon>
        <taxon>Streptosporangiales</taxon>
        <taxon>Streptosporangiaceae</taxon>
        <taxon>Acrocarpospora</taxon>
    </lineage>
</organism>
<accession>A0A5M3X2I7</accession>
<evidence type="ECO:0000313" key="2">
    <source>
        <dbReference type="Proteomes" id="UP000331127"/>
    </source>
</evidence>